<dbReference type="OrthoDB" id="9790596at2"/>
<dbReference type="Pfam" id="PF19420">
    <property type="entry name" value="DDAH_eukar"/>
    <property type="match status" value="1"/>
</dbReference>
<dbReference type="Gene3D" id="3.75.10.10">
    <property type="entry name" value="L-arginine/glycine Amidinotransferase, Chain A"/>
    <property type="match status" value="1"/>
</dbReference>
<dbReference type="GO" id="GO:0016403">
    <property type="term" value="F:dimethylargininase activity"/>
    <property type="evidence" value="ECO:0007669"/>
    <property type="project" value="UniProtKB-EC"/>
</dbReference>
<sequence>MFKNAIVKKPGESMIYGITTANLGQPVYELAIKQHKNYVDTLKKCGLEVEVLEADENYPDSCFIEDVALLTKRCAIITNPGAESRKGEIKSIPDVLKKYYENIEYIKSPGTIEAGDIMMVGDTFYIGLSNRTNLDGANQMKEILRKYGYDAVFVPLKEVLHLKTGVSYLENNNLLVSGEFIESPLFEGFNKIIVPQDEAYAANCIWVNGHVLVPEGFSKTKEVIENLGYIVEVVDVSEFRKLDGGLSCLSLRF</sequence>
<name>A0A0R3JSP3_CALMK</name>
<keyword evidence="5" id="KW-1185">Reference proteome</keyword>
<dbReference type="AlphaFoldDB" id="A0A0R3JSP3"/>
<dbReference type="EC" id="3.5.3.18" evidence="4"/>
<dbReference type="GO" id="GO:0016597">
    <property type="term" value="F:amino acid binding"/>
    <property type="evidence" value="ECO:0007669"/>
    <property type="project" value="TreeGrafter"/>
</dbReference>
<feature type="active site" description="Nucleophile" evidence="3">
    <location>
        <position position="248"/>
    </location>
</feature>
<evidence type="ECO:0000256" key="3">
    <source>
        <dbReference type="PIRSR" id="PIRSR633199-1"/>
    </source>
</evidence>
<evidence type="ECO:0000256" key="1">
    <source>
        <dbReference type="ARBA" id="ARBA00008532"/>
    </source>
</evidence>
<feature type="active site" description="Proton donor" evidence="3">
    <location>
        <position position="161"/>
    </location>
</feature>
<dbReference type="SUPFAM" id="SSF55909">
    <property type="entry name" value="Pentein"/>
    <property type="match status" value="1"/>
</dbReference>
<dbReference type="STRING" id="908809.ABG79_01740"/>
<comment type="caution">
    <text evidence="4">The sequence shown here is derived from an EMBL/GenBank/DDBJ whole genome shotgun (WGS) entry which is preliminary data.</text>
</comment>
<reference evidence="4 5" key="1">
    <citation type="submission" date="2015-09" db="EMBL/GenBank/DDBJ databases">
        <title>Draft genome sequence of a Caloramator mitchellensis, a moderate thermophile from the Great Artesian Basin of Australia.</title>
        <authorList>
            <person name="Patel B.K."/>
        </authorList>
    </citation>
    <scope>NUCLEOTIDE SEQUENCE [LARGE SCALE GENOMIC DNA]</scope>
    <source>
        <strain evidence="4 5">VF08</strain>
    </source>
</reference>
<dbReference type="GO" id="GO:0000052">
    <property type="term" value="P:citrulline metabolic process"/>
    <property type="evidence" value="ECO:0007669"/>
    <property type="project" value="TreeGrafter"/>
</dbReference>
<gene>
    <name evidence="4" type="ORF">ABG79_01740</name>
</gene>
<proteinExistence type="inferred from homology"/>
<evidence type="ECO:0000256" key="2">
    <source>
        <dbReference type="ARBA" id="ARBA00022801"/>
    </source>
</evidence>
<dbReference type="EMBL" id="LKHP01000009">
    <property type="protein sequence ID" value="KRQ86531.1"/>
    <property type="molecule type" value="Genomic_DNA"/>
</dbReference>
<dbReference type="Proteomes" id="UP000052015">
    <property type="component" value="Unassembled WGS sequence"/>
</dbReference>
<dbReference type="RefSeq" id="WP_057979065.1">
    <property type="nucleotide sequence ID" value="NZ_LKHP01000009.1"/>
</dbReference>
<dbReference type="GO" id="GO:0045429">
    <property type="term" value="P:positive regulation of nitric oxide biosynthetic process"/>
    <property type="evidence" value="ECO:0007669"/>
    <property type="project" value="TreeGrafter"/>
</dbReference>
<evidence type="ECO:0000313" key="4">
    <source>
        <dbReference type="EMBL" id="KRQ86531.1"/>
    </source>
</evidence>
<accession>A0A0R3JSP3</accession>
<dbReference type="PANTHER" id="PTHR12737">
    <property type="entry name" value="DIMETHYLARGININE DIMETHYLAMINOHYDROLASE"/>
    <property type="match status" value="1"/>
</dbReference>
<evidence type="ECO:0000313" key="5">
    <source>
        <dbReference type="Proteomes" id="UP000052015"/>
    </source>
</evidence>
<dbReference type="InterPro" id="IPR033199">
    <property type="entry name" value="DDAH-like"/>
</dbReference>
<organism evidence="4 5">
    <name type="scientific">Caloramator mitchellensis</name>
    <dbReference type="NCBI Taxonomy" id="908809"/>
    <lineage>
        <taxon>Bacteria</taxon>
        <taxon>Bacillati</taxon>
        <taxon>Bacillota</taxon>
        <taxon>Clostridia</taxon>
        <taxon>Eubacteriales</taxon>
        <taxon>Clostridiaceae</taxon>
        <taxon>Caloramator</taxon>
    </lineage>
</organism>
<protein>
    <submittedName>
        <fullName evidence="4">N(G),N(G)-dimethylarginine dimethylaminohydrolase</fullName>
        <ecNumber evidence="4">3.5.3.18</ecNumber>
    </submittedName>
</protein>
<comment type="similarity">
    <text evidence="1">Belongs to the DDAH family.</text>
</comment>
<keyword evidence="2 4" id="KW-0378">Hydrolase</keyword>
<dbReference type="PATRIC" id="fig|908809.3.peg.1738"/>
<dbReference type="GO" id="GO:0006525">
    <property type="term" value="P:arginine metabolic process"/>
    <property type="evidence" value="ECO:0007669"/>
    <property type="project" value="TreeGrafter"/>
</dbReference>
<dbReference type="PANTHER" id="PTHR12737:SF9">
    <property type="entry name" value="DIMETHYLARGININASE"/>
    <property type="match status" value="1"/>
</dbReference>